<sequence>MFSKHKPASDPADPAALPPARPQRTSSADELRGNGVRPAIIGAHTRIEGSVIGNEELIIDGEVTGTVEFKRNSVSIGKTGRVEGDVYAQTLHVAGNVEGRLIASEKVTVHRSAHIVGTIITPCLALEDGAVFRGDIDMNSENEVLISAFKAVDSEEATQAVDREDEASTPIDQEEQEETVAEIEMPREDKA</sequence>
<dbReference type="EMBL" id="JBHRUH010000031">
    <property type="protein sequence ID" value="MFC3293728.1"/>
    <property type="molecule type" value="Genomic_DNA"/>
</dbReference>
<protein>
    <submittedName>
        <fullName evidence="3">Polymer-forming cytoskeletal protein</fullName>
    </submittedName>
</protein>
<dbReference type="Pfam" id="PF04519">
    <property type="entry name" value="Bactofilin"/>
    <property type="match status" value="1"/>
</dbReference>
<evidence type="ECO:0000313" key="4">
    <source>
        <dbReference type="Proteomes" id="UP001595640"/>
    </source>
</evidence>
<dbReference type="InterPro" id="IPR007607">
    <property type="entry name" value="BacA/B"/>
</dbReference>
<evidence type="ECO:0000256" key="2">
    <source>
        <dbReference type="SAM" id="MobiDB-lite"/>
    </source>
</evidence>
<gene>
    <name evidence="3" type="ORF">ACFOEI_16890</name>
</gene>
<dbReference type="PANTHER" id="PTHR35024:SF4">
    <property type="entry name" value="POLYMER-FORMING CYTOSKELETAL PROTEIN"/>
    <property type="match status" value="1"/>
</dbReference>
<dbReference type="RefSeq" id="WP_019018740.1">
    <property type="nucleotide sequence ID" value="NZ_BMXD01000001.1"/>
</dbReference>
<keyword evidence="4" id="KW-1185">Reference proteome</keyword>
<proteinExistence type="inferred from homology"/>
<comment type="caution">
    <text evidence="3">The sequence shown here is derived from an EMBL/GenBank/DDBJ whole genome shotgun (WGS) entry which is preliminary data.</text>
</comment>
<evidence type="ECO:0000256" key="1">
    <source>
        <dbReference type="ARBA" id="ARBA00044755"/>
    </source>
</evidence>
<comment type="similarity">
    <text evidence="1">Belongs to the bactofilin family.</text>
</comment>
<accession>A0ABV7M4D3</accession>
<feature type="region of interest" description="Disordered" evidence="2">
    <location>
        <begin position="156"/>
        <end position="191"/>
    </location>
</feature>
<name>A0ABV7M4D3_9GAMM</name>
<dbReference type="PANTHER" id="PTHR35024">
    <property type="entry name" value="HYPOTHETICAL CYTOSOLIC PROTEIN"/>
    <property type="match status" value="1"/>
</dbReference>
<feature type="compositionally biased region" description="Acidic residues" evidence="2">
    <location>
        <begin position="163"/>
        <end position="181"/>
    </location>
</feature>
<evidence type="ECO:0000313" key="3">
    <source>
        <dbReference type="EMBL" id="MFC3293728.1"/>
    </source>
</evidence>
<reference evidence="4" key="1">
    <citation type="journal article" date="2019" name="Int. J. Syst. Evol. Microbiol.">
        <title>The Global Catalogue of Microorganisms (GCM) 10K type strain sequencing project: providing services to taxonomists for standard genome sequencing and annotation.</title>
        <authorList>
            <consortium name="The Broad Institute Genomics Platform"/>
            <consortium name="The Broad Institute Genome Sequencing Center for Infectious Disease"/>
            <person name="Wu L."/>
            <person name="Ma J."/>
        </authorList>
    </citation>
    <scope>NUCLEOTIDE SEQUENCE [LARGE SCALE GENOMIC DNA]</scope>
    <source>
        <strain evidence="4">KCTC 12847</strain>
    </source>
</reference>
<dbReference type="Proteomes" id="UP001595640">
    <property type="component" value="Unassembled WGS sequence"/>
</dbReference>
<feature type="region of interest" description="Disordered" evidence="2">
    <location>
        <begin position="1"/>
        <end position="35"/>
    </location>
</feature>
<organism evidence="3 4">
    <name type="scientific">Modicisalibacter luteus</name>
    <dbReference type="NCBI Taxonomy" id="453962"/>
    <lineage>
        <taxon>Bacteria</taxon>
        <taxon>Pseudomonadati</taxon>
        <taxon>Pseudomonadota</taxon>
        <taxon>Gammaproteobacteria</taxon>
        <taxon>Oceanospirillales</taxon>
        <taxon>Halomonadaceae</taxon>
        <taxon>Modicisalibacter</taxon>
    </lineage>
</organism>